<accession>A0A401YJE7</accession>
<dbReference type="Proteomes" id="UP000286931">
    <property type="component" value="Unassembled WGS sequence"/>
</dbReference>
<name>A0A401YJE7_9ACTN</name>
<dbReference type="RefSeq" id="WP_246126598.1">
    <property type="nucleotide sequence ID" value="NZ_BIFH01000016.1"/>
</dbReference>
<dbReference type="AlphaFoldDB" id="A0A401YJE7"/>
<keyword evidence="1" id="KW-0472">Membrane</keyword>
<keyword evidence="1" id="KW-1133">Transmembrane helix</keyword>
<reference evidence="2 3" key="1">
    <citation type="submission" date="2018-12" db="EMBL/GenBank/DDBJ databases">
        <title>Draft genome sequence of Embleya hyalina NBRC 13850T.</title>
        <authorList>
            <person name="Komaki H."/>
            <person name="Hosoyama A."/>
            <person name="Kimura A."/>
            <person name="Ichikawa N."/>
            <person name="Tamura T."/>
        </authorList>
    </citation>
    <scope>NUCLEOTIDE SEQUENCE [LARGE SCALE GENOMIC DNA]</scope>
    <source>
        <strain evidence="2 3">NBRC 13850</strain>
    </source>
</reference>
<gene>
    <name evidence="2" type="ORF">EHYA_02395</name>
</gene>
<dbReference type="EMBL" id="BIFH01000016">
    <property type="protein sequence ID" value="GCD94726.1"/>
    <property type="molecule type" value="Genomic_DNA"/>
</dbReference>
<feature type="transmembrane region" description="Helical" evidence="1">
    <location>
        <begin position="6"/>
        <end position="29"/>
    </location>
</feature>
<evidence type="ECO:0000256" key="1">
    <source>
        <dbReference type="SAM" id="Phobius"/>
    </source>
</evidence>
<organism evidence="2 3">
    <name type="scientific">Embleya hyalina</name>
    <dbReference type="NCBI Taxonomy" id="516124"/>
    <lineage>
        <taxon>Bacteria</taxon>
        <taxon>Bacillati</taxon>
        <taxon>Actinomycetota</taxon>
        <taxon>Actinomycetes</taxon>
        <taxon>Kitasatosporales</taxon>
        <taxon>Streptomycetaceae</taxon>
        <taxon>Embleya</taxon>
    </lineage>
</organism>
<proteinExistence type="predicted"/>
<keyword evidence="3" id="KW-1185">Reference proteome</keyword>
<comment type="caution">
    <text evidence="2">The sequence shown here is derived from an EMBL/GenBank/DDBJ whole genome shotgun (WGS) entry which is preliminary data.</text>
</comment>
<evidence type="ECO:0000313" key="2">
    <source>
        <dbReference type="EMBL" id="GCD94726.1"/>
    </source>
</evidence>
<sequence>MDVTPLSVSAFVVAAVAVMWLAALADANLKARETRETRKSRAPLGHDRRAAGWDPCLVYWDPLPMAHHALDAVGGGLGDGRRFGNARWVDRSWLSVPGPFFIGAGDVGPGGRVAAAHLLADDGRRAFVHRQPRTPREVCDLLGVAAAGPVGGCGWDGDEHWTPAAVRAWWADRDRVRAWIDARLADPDPAHHDPATLRAFAAHLDHGLEDYLRGYLFWLITGRQPTRHDPLPPL</sequence>
<keyword evidence="1" id="KW-0812">Transmembrane</keyword>
<evidence type="ECO:0000313" key="3">
    <source>
        <dbReference type="Proteomes" id="UP000286931"/>
    </source>
</evidence>
<protein>
    <submittedName>
        <fullName evidence="2">Uncharacterized protein</fullName>
    </submittedName>
</protein>